<dbReference type="Pfam" id="PF00497">
    <property type="entry name" value="SBP_bac_3"/>
    <property type="match status" value="1"/>
</dbReference>
<evidence type="ECO:0000313" key="4">
    <source>
        <dbReference type="EMBL" id="HIT16998.1"/>
    </source>
</evidence>
<protein>
    <submittedName>
        <fullName evidence="4">Transporter substrate-binding domain-containing protein</fullName>
    </submittedName>
</protein>
<organism evidence="4 5">
    <name type="scientific">Candidatus Caccosoma faecigallinarum</name>
    <dbReference type="NCBI Taxonomy" id="2840720"/>
    <lineage>
        <taxon>Bacteria</taxon>
        <taxon>Bacillati</taxon>
        <taxon>Bacillota</taxon>
        <taxon>Bacillota incertae sedis</taxon>
        <taxon>Candidatus Caccosoma</taxon>
    </lineage>
</organism>
<comment type="caution">
    <text evidence="4">The sequence shown here is derived from an EMBL/GenBank/DDBJ whole genome shotgun (WGS) entry which is preliminary data.</text>
</comment>
<accession>A0A9D1G933</accession>
<dbReference type="PROSITE" id="PS51257">
    <property type="entry name" value="PROKAR_LIPOPROTEIN"/>
    <property type="match status" value="1"/>
</dbReference>
<sequence length="271" mass="29893">MKKFSVVVSLGMVLFAGSACAEKLPENTLVIGMECGYPPFNWAETTASEFNVKVEGKSFYCDGYDIQIAKRIASEMGYDLQIKQYAWEGLIPALQSQQINAIIAGMSNTKERAKQVAFSTNYYISDLVAVVRQSDYATVDTLSIHDFTNKTVISQMGTVTNTVIEQMNGAIHGTPTETFPLAATAVSTRVADALICEYPVALDMVQNDSSLKIIHFSDGFVVEDENQLGVAVAVNKKETDLLEKINEALLKISHEEQQQIMEEVILRRNGE</sequence>
<dbReference type="InterPro" id="IPR001638">
    <property type="entry name" value="Solute-binding_3/MltF_N"/>
</dbReference>
<reference evidence="4" key="1">
    <citation type="submission" date="2020-10" db="EMBL/GenBank/DDBJ databases">
        <authorList>
            <person name="Gilroy R."/>
        </authorList>
    </citation>
    <scope>NUCLEOTIDE SEQUENCE</scope>
    <source>
        <strain evidence="4">14508</strain>
    </source>
</reference>
<keyword evidence="1 2" id="KW-0732">Signal</keyword>
<evidence type="ECO:0000313" key="5">
    <source>
        <dbReference type="Proteomes" id="UP000886893"/>
    </source>
</evidence>
<feature type="signal peptide" evidence="2">
    <location>
        <begin position="1"/>
        <end position="21"/>
    </location>
</feature>
<evidence type="ECO:0000259" key="3">
    <source>
        <dbReference type="SMART" id="SM00062"/>
    </source>
</evidence>
<dbReference type="Proteomes" id="UP000886893">
    <property type="component" value="Unassembled WGS sequence"/>
</dbReference>
<name>A0A9D1G933_9FIRM</name>
<dbReference type="PANTHER" id="PTHR35936:SF17">
    <property type="entry name" value="ARGININE-BINDING EXTRACELLULAR PROTEIN ARTP"/>
    <property type="match status" value="1"/>
</dbReference>
<proteinExistence type="predicted"/>
<gene>
    <name evidence="4" type="ORF">IAD04_01285</name>
</gene>
<feature type="chain" id="PRO_5038941474" evidence="2">
    <location>
        <begin position="22"/>
        <end position="271"/>
    </location>
</feature>
<reference evidence="4" key="2">
    <citation type="journal article" date="2021" name="PeerJ">
        <title>Extensive microbial diversity within the chicken gut microbiome revealed by metagenomics and culture.</title>
        <authorList>
            <person name="Gilroy R."/>
            <person name="Ravi A."/>
            <person name="Getino M."/>
            <person name="Pursley I."/>
            <person name="Horton D.L."/>
            <person name="Alikhan N.F."/>
            <person name="Baker D."/>
            <person name="Gharbi K."/>
            <person name="Hall N."/>
            <person name="Watson M."/>
            <person name="Adriaenssens E.M."/>
            <person name="Foster-Nyarko E."/>
            <person name="Jarju S."/>
            <person name="Secka A."/>
            <person name="Antonio M."/>
            <person name="Oren A."/>
            <person name="Chaudhuri R.R."/>
            <person name="La Ragione R."/>
            <person name="Hildebrand F."/>
            <person name="Pallen M.J."/>
        </authorList>
    </citation>
    <scope>NUCLEOTIDE SEQUENCE</scope>
    <source>
        <strain evidence="4">14508</strain>
    </source>
</reference>
<feature type="domain" description="Solute-binding protein family 3/N-terminal" evidence="3">
    <location>
        <begin position="28"/>
        <end position="268"/>
    </location>
</feature>
<dbReference type="Gene3D" id="3.40.190.10">
    <property type="entry name" value="Periplasmic binding protein-like II"/>
    <property type="match status" value="2"/>
</dbReference>
<evidence type="ECO:0000256" key="2">
    <source>
        <dbReference type="SAM" id="SignalP"/>
    </source>
</evidence>
<dbReference type="SUPFAM" id="SSF53850">
    <property type="entry name" value="Periplasmic binding protein-like II"/>
    <property type="match status" value="1"/>
</dbReference>
<evidence type="ECO:0000256" key="1">
    <source>
        <dbReference type="ARBA" id="ARBA00022729"/>
    </source>
</evidence>
<dbReference type="SMART" id="SM00062">
    <property type="entry name" value="PBPb"/>
    <property type="match status" value="1"/>
</dbReference>
<dbReference type="EMBL" id="DVKI01000041">
    <property type="protein sequence ID" value="HIT16998.1"/>
    <property type="molecule type" value="Genomic_DNA"/>
</dbReference>
<dbReference type="PANTHER" id="PTHR35936">
    <property type="entry name" value="MEMBRANE-BOUND LYTIC MUREIN TRANSGLYCOSYLASE F"/>
    <property type="match status" value="1"/>
</dbReference>
<dbReference type="AlphaFoldDB" id="A0A9D1G933"/>